<organism evidence="1 2">
    <name type="scientific">Natrarchaeobius halalkaliphilus</name>
    <dbReference type="NCBI Taxonomy" id="1679091"/>
    <lineage>
        <taxon>Archaea</taxon>
        <taxon>Methanobacteriati</taxon>
        <taxon>Methanobacteriota</taxon>
        <taxon>Stenosarchaea group</taxon>
        <taxon>Halobacteria</taxon>
        <taxon>Halobacteriales</taxon>
        <taxon>Natrialbaceae</taxon>
        <taxon>Natrarchaeobius</taxon>
    </lineage>
</organism>
<accession>A0A3N6LPP5</accession>
<sequence>MEVPEEWVKKTRQILIRLISSAYSRLIQKFRKSPEKCSVWDLNHLKTVSLAPLASVRLP</sequence>
<gene>
    <name evidence="1" type="ORF">EA462_10720</name>
</gene>
<dbReference type="Proteomes" id="UP000273828">
    <property type="component" value="Unassembled WGS sequence"/>
</dbReference>
<evidence type="ECO:0000313" key="1">
    <source>
        <dbReference type="EMBL" id="RQG88864.1"/>
    </source>
</evidence>
<protein>
    <submittedName>
        <fullName evidence="1">Uncharacterized protein</fullName>
    </submittedName>
</protein>
<proteinExistence type="predicted"/>
<reference evidence="1 2" key="1">
    <citation type="submission" date="2018-10" db="EMBL/GenBank/DDBJ databases">
        <title>Natrarchaeobius chitinivorans gen. nov., sp. nov., and Natrarchaeobius haloalkaliphilus sp. nov., alkaliphilic, chitin-utilizing haloarchaea from hypersaline alkaline lakes.</title>
        <authorList>
            <person name="Sorokin D.Y."/>
            <person name="Elcheninov A.G."/>
            <person name="Kostrikina N.A."/>
            <person name="Bale N.J."/>
            <person name="Sinninghe Damste J.S."/>
            <person name="Khijniak T.V."/>
            <person name="Kublanov I.V."/>
            <person name="Toshchakov S.V."/>
        </authorList>
    </citation>
    <scope>NUCLEOTIDE SEQUENCE [LARGE SCALE GENOMIC DNA]</scope>
    <source>
        <strain evidence="1 2">AArcht-Sl</strain>
    </source>
</reference>
<evidence type="ECO:0000313" key="2">
    <source>
        <dbReference type="Proteomes" id="UP000273828"/>
    </source>
</evidence>
<keyword evidence="2" id="KW-1185">Reference proteome</keyword>
<name>A0A3N6LPP5_9EURY</name>
<comment type="caution">
    <text evidence="1">The sequence shown here is derived from an EMBL/GenBank/DDBJ whole genome shotgun (WGS) entry which is preliminary data.</text>
</comment>
<dbReference type="EMBL" id="REFY01000004">
    <property type="protein sequence ID" value="RQG88864.1"/>
    <property type="molecule type" value="Genomic_DNA"/>
</dbReference>
<dbReference type="AlphaFoldDB" id="A0A3N6LPP5"/>